<dbReference type="EMBL" id="JADGIZ020000059">
    <property type="protein sequence ID" value="KAL2912722.1"/>
    <property type="molecule type" value="Genomic_DNA"/>
</dbReference>
<keyword evidence="3" id="KW-1185">Reference proteome</keyword>
<organism evidence="2 3">
    <name type="scientific">Polyrhizophydium stewartii</name>
    <dbReference type="NCBI Taxonomy" id="2732419"/>
    <lineage>
        <taxon>Eukaryota</taxon>
        <taxon>Fungi</taxon>
        <taxon>Fungi incertae sedis</taxon>
        <taxon>Chytridiomycota</taxon>
        <taxon>Chytridiomycota incertae sedis</taxon>
        <taxon>Chytridiomycetes</taxon>
        <taxon>Rhizophydiales</taxon>
        <taxon>Rhizophydiales incertae sedis</taxon>
        <taxon>Polyrhizophydium</taxon>
    </lineage>
</organism>
<evidence type="ECO:0000313" key="3">
    <source>
        <dbReference type="Proteomes" id="UP001527925"/>
    </source>
</evidence>
<evidence type="ECO:0000256" key="1">
    <source>
        <dbReference type="SAM" id="MobiDB-lite"/>
    </source>
</evidence>
<feature type="compositionally biased region" description="Polar residues" evidence="1">
    <location>
        <begin position="52"/>
        <end position="66"/>
    </location>
</feature>
<evidence type="ECO:0000313" key="2">
    <source>
        <dbReference type="EMBL" id="KAL2912722.1"/>
    </source>
</evidence>
<gene>
    <name evidence="2" type="ORF">HK105_207830</name>
</gene>
<sequence>MLGRAPVGILRGLRAVQGVVVASRCCTFARVVESAAEDMRFKTIEHRGAPTRWTQEPSAPSSLTTSTDDRDASTEYELHEIKEPALSMLWRDTLLAVDRDLSPAHRAKLVDRLKRNIALGKASPAADLFEKLTFPSPELLARLSPDEFAGLLELVAHGVDHAGNLTRKRRLEVARRIVAVAGEVGAPLGKHAVRPLLDLHAAVGDTAGVDRLLDEMRASGTDTSTPELLALQSRAHLLAGESHAAKKIWDDVVAVDPPASLSEHIFATAVLKRDISDAMRTLDTCIQQSNGALPPQRFLVDLCHVMLARRRHDGLERLFKLAAHTDALHAHPVCVRAATHLALAGRFEPVLDMLASRRAKTQSALPVSLRYAEIVARDGLGQAAKLPDLLAAIPRARSDSRIAAEAAVALTHHVGALGHPSHLHVRLATHPMLVRANQAAALQMLLRGYTETSDLVSARCVLDRMLRHRVDLPARTTVRLLELFVNKRMPDEALEILEALCATTPMSAEMRRFAQKWANNAAVLEQFPWLELRLRKLRLALEESA</sequence>
<accession>A0ABR4MZM5</accession>
<comment type="caution">
    <text evidence="2">The sequence shown here is derived from an EMBL/GenBank/DDBJ whole genome shotgun (WGS) entry which is preliminary data.</text>
</comment>
<protein>
    <submittedName>
        <fullName evidence="2">Uncharacterized protein</fullName>
    </submittedName>
</protein>
<dbReference type="Proteomes" id="UP001527925">
    <property type="component" value="Unassembled WGS sequence"/>
</dbReference>
<name>A0ABR4MZM5_9FUNG</name>
<proteinExistence type="predicted"/>
<reference evidence="2 3" key="1">
    <citation type="submission" date="2023-09" db="EMBL/GenBank/DDBJ databases">
        <title>Pangenome analysis of Batrachochytrium dendrobatidis and related Chytrids.</title>
        <authorList>
            <person name="Yacoub M.N."/>
            <person name="Stajich J.E."/>
            <person name="James T.Y."/>
        </authorList>
    </citation>
    <scope>NUCLEOTIDE SEQUENCE [LARGE SCALE GENOMIC DNA]</scope>
    <source>
        <strain evidence="2 3">JEL0888</strain>
    </source>
</reference>
<feature type="region of interest" description="Disordered" evidence="1">
    <location>
        <begin position="47"/>
        <end position="71"/>
    </location>
</feature>